<evidence type="ECO:0000256" key="1">
    <source>
        <dbReference type="SAM" id="MobiDB-lite"/>
    </source>
</evidence>
<comment type="caution">
    <text evidence="2">The sequence shown here is derived from an EMBL/GenBank/DDBJ whole genome shotgun (WGS) entry which is preliminary data.</text>
</comment>
<dbReference type="EMBL" id="JAJNEC010000005">
    <property type="protein sequence ID" value="MCD2423446.1"/>
    <property type="molecule type" value="Genomic_DNA"/>
</dbReference>
<dbReference type="PANTHER" id="PTHR37833">
    <property type="entry name" value="LIPOPROTEIN-RELATED"/>
    <property type="match status" value="1"/>
</dbReference>
<dbReference type="Pfam" id="PF07610">
    <property type="entry name" value="DUF1573"/>
    <property type="match status" value="1"/>
</dbReference>
<accession>A0ABS8PQR5</accession>
<dbReference type="Proteomes" id="UP001199816">
    <property type="component" value="Unassembled WGS sequence"/>
</dbReference>
<protein>
    <submittedName>
        <fullName evidence="2">DUF1573 domain-containing protein</fullName>
    </submittedName>
</protein>
<dbReference type="Gene3D" id="2.60.40.10">
    <property type="entry name" value="Immunoglobulins"/>
    <property type="match status" value="1"/>
</dbReference>
<organism evidence="2 3">
    <name type="scientific">Niabella pedocola</name>
    <dbReference type="NCBI Taxonomy" id="1752077"/>
    <lineage>
        <taxon>Bacteria</taxon>
        <taxon>Pseudomonadati</taxon>
        <taxon>Bacteroidota</taxon>
        <taxon>Chitinophagia</taxon>
        <taxon>Chitinophagales</taxon>
        <taxon>Chitinophagaceae</taxon>
        <taxon>Niabella</taxon>
    </lineage>
</organism>
<reference evidence="2 3" key="1">
    <citation type="submission" date="2021-11" db="EMBL/GenBank/DDBJ databases">
        <title>Genomic of Niabella pedocola.</title>
        <authorList>
            <person name="Wu T."/>
        </authorList>
    </citation>
    <scope>NUCLEOTIDE SEQUENCE [LARGE SCALE GENOMIC DNA]</scope>
    <source>
        <strain evidence="2 3">JCM 31011</strain>
    </source>
</reference>
<evidence type="ECO:0000313" key="3">
    <source>
        <dbReference type="Proteomes" id="UP001199816"/>
    </source>
</evidence>
<sequence length="159" mass="17292">MNRILKQSALIILIAVAGNSCKSKTEPGVTQPAANETRPDSNAAKMPQADSANFTTIQWEDSTFRDLKKIKRGDSAVMKYSFVNTGTKPLLISGVEPSCGCTVPEWPKEPVMPGKKGTIKAVFHTQVQPVATHMKQIFVNANTKPHTGHILSFKAEVTD</sequence>
<keyword evidence="3" id="KW-1185">Reference proteome</keyword>
<feature type="region of interest" description="Disordered" evidence="1">
    <location>
        <begin position="22"/>
        <end position="50"/>
    </location>
</feature>
<dbReference type="RefSeq" id="WP_231004709.1">
    <property type="nucleotide sequence ID" value="NZ_JAJNEC010000005.1"/>
</dbReference>
<dbReference type="InterPro" id="IPR011467">
    <property type="entry name" value="DUF1573"/>
</dbReference>
<proteinExistence type="predicted"/>
<gene>
    <name evidence="2" type="ORF">LQ567_11785</name>
</gene>
<dbReference type="PANTHER" id="PTHR37833:SF1">
    <property type="entry name" value="SIGNAL PEPTIDE PROTEIN"/>
    <property type="match status" value="1"/>
</dbReference>
<name>A0ABS8PQR5_9BACT</name>
<dbReference type="InterPro" id="IPR013783">
    <property type="entry name" value="Ig-like_fold"/>
</dbReference>
<evidence type="ECO:0000313" key="2">
    <source>
        <dbReference type="EMBL" id="MCD2423446.1"/>
    </source>
</evidence>